<dbReference type="PANTHER" id="PTHR21450:SF7">
    <property type="entry name" value="DNA LIGASE (DUF630 AND DUF632)"/>
    <property type="match status" value="1"/>
</dbReference>
<feature type="compositionally biased region" description="Basic and acidic residues" evidence="1">
    <location>
        <begin position="169"/>
        <end position="179"/>
    </location>
</feature>
<comment type="caution">
    <text evidence="4">The sequence shown here is derived from an EMBL/GenBank/DDBJ whole genome shotgun (WGS) entry which is preliminary data.</text>
</comment>
<dbReference type="Pfam" id="PF04783">
    <property type="entry name" value="DUF630"/>
    <property type="match status" value="1"/>
</dbReference>
<evidence type="ECO:0000256" key="1">
    <source>
        <dbReference type="SAM" id="MobiDB-lite"/>
    </source>
</evidence>
<evidence type="ECO:0000259" key="3">
    <source>
        <dbReference type="Pfam" id="PF04783"/>
    </source>
</evidence>
<evidence type="ECO:0000313" key="4">
    <source>
        <dbReference type="EMBL" id="KAI5081721.1"/>
    </source>
</evidence>
<feature type="region of interest" description="Disordered" evidence="1">
    <location>
        <begin position="612"/>
        <end position="644"/>
    </location>
</feature>
<feature type="domain" description="DUF630" evidence="3">
    <location>
        <begin position="1"/>
        <end position="59"/>
    </location>
</feature>
<evidence type="ECO:0000259" key="2">
    <source>
        <dbReference type="Pfam" id="PF04782"/>
    </source>
</evidence>
<dbReference type="EMBL" id="JABFUD020000003">
    <property type="protein sequence ID" value="KAI5081721.1"/>
    <property type="molecule type" value="Genomic_DNA"/>
</dbReference>
<reference evidence="4" key="1">
    <citation type="submission" date="2021-01" db="EMBL/GenBank/DDBJ databases">
        <title>Adiantum capillus-veneris genome.</title>
        <authorList>
            <person name="Fang Y."/>
            <person name="Liao Q."/>
        </authorList>
    </citation>
    <scope>NUCLEOTIDE SEQUENCE</scope>
    <source>
        <strain evidence="4">H3</strain>
        <tissue evidence="4">Leaf</tissue>
    </source>
</reference>
<dbReference type="InterPro" id="IPR006867">
    <property type="entry name" value="DUF632"/>
</dbReference>
<name>A0A9D4V8B2_ADICA</name>
<dbReference type="OrthoDB" id="674656at2759"/>
<dbReference type="EMBL" id="JABFUD020000003">
    <property type="protein sequence ID" value="KAI5082460.1"/>
    <property type="molecule type" value="Genomic_DNA"/>
</dbReference>
<proteinExistence type="predicted"/>
<feature type="region of interest" description="Disordered" evidence="1">
    <location>
        <begin position="70"/>
        <end position="215"/>
    </location>
</feature>
<dbReference type="PANTHER" id="PTHR21450">
    <property type="entry name" value="PROTEIN ALTERED PHOSPHATE STARVATION RESPONSE 1"/>
    <property type="match status" value="1"/>
</dbReference>
<protein>
    <submittedName>
        <fullName evidence="4">Uncharacterized protein</fullName>
    </submittedName>
</protein>
<dbReference type="Pfam" id="PF04782">
    <property type="entry name" value="DUF632"/>
    <property type="match status" value="1"/>
</dbReference>
<organism evidence="4 6">
    <name type="scientific">Adiantum capillus-veneris</name>
    <name type="common">Maidenhair fern</name>
    <dbReference type="NCBI Taxonomy" id="13818"/>
    <lineage>
        <taxon>Eukaryota</taxon>
        <taxon>Viridiplantae</taxon>
        <taxon>Streptophyta</taxon>
        <taxon>Embryophyta</taxon>
        <taxon>Tracheophyta</taxon>
        <taxon>Polypodiopsida</taxon>
        <taxon>Polypodiidae</taxon>
        <taxon>Polypodiales</taxon>
        <taxon>Pteridineae</taxon>
        <taxon>Pteridaceae</taxon>
        <taxon>Vittarioideae</taxon>
        <taxon>Adiantum</taxon>
    </lineage>
</organism>
<feature type="compositionally biased region" description="Polar residues" evidence="1">
    <location>
        <begin position="111"/>
        <end position="135"/>
    </location>
</feature>
<gene>
    <name evidence="4" type="ORF">GOP47_0001464</name>
    <name evidence="5" type="ORF">GOP47_0002203</name>
</gene>
<dbReference type="InterPro" id="IPR006868">
    <property type="entry name" value="DUF630"/>
</dbReference>
<dbReference type="AlphaFoldDB" id="A0A9D4V8B2"/>
<feature type="compositionally biased region" description="Acidic residues" evidence="1">
    <location>
        <begin position="156"/>
        <end position="168"/>
    </location>
</feature>
<evidence type="ECO:0000313" key="6">
    <source>
        <dbReference type="Proteomes" id="UP000886520"/>
    </source>
</evidence>
<dbReference type="SUPFAM" id="SSF101447">
    <property type="entry name" value="Formin homology 2 domain (FH2 domain)"/>
    <property type="match status" value="1"/>
</dbReference>
<feature type="compositionally biased region" description="Pro residues" evidence="1">
    <location>
        <begin position="181"/>
        <end position="201"/>
    </location>
</feature>
<sequence>MGCSASTLDTEQSVTRCKNRKHFIKLAVRHRHAFAAAHAAYIQSLKNTGAAIRQFGEGEAKETQIAEAPSNIPDPLYLPPPLPHFLASSPHGQPSPITRAASMPPLRAPPLTNTSPAQTSPLGRSPTSNSKSSPVRHTGLSPVRSSSLSPHGPLQEEGEEEEEVGDEEVLQKKMYDITDAKPPPPPPLVTATPPPPPPPKGSPWDYLEFPSTTGIDDLGNKTGALKVEEMPNPELLHEETLAQETDLQENHEELSVASKEGPPQSPQVSAKLSSSGKDLSHILRELDDQFLSAFESGKLVAKLLEARKMHYHSNLADTTESLDHSMRVLRVMSWDRNPQLPLTNGETIDFFHSKEKETHASTLDKLLAWEKKLHDEVKAGELIRMELERRSSQLRSQKKREENAVAVDKTKAVVKSLQTRYLVEIQAVDAAASEIDKLRDDCLHNQLVDLVKELMAMWDCMLQCHQQQHRVIEEMGSPDNSYAPVATHDFHYKNTLQLESEINLLHQHLDKLISTQKEYLNSVYHWLRLHIIQIESDGKDTPGSPQKMSTPPVYNLCRAWLCELDRLPGNVTLHSLKAFSSLIHELTLQQSEELKQKKKLESLRKELDKKEQSFKAQEAKYNGRRSAQQPPVDSQEDAGLESGNPYKERERLLQLLRDTVEVEREKYEHMCSKSGSMALSILEKGLPPVLNAVTDFANACSRCYKQLHYRSMQPTLQINYE</sequence>
<dbReference type="Proteomes" id="UP000886520">
    <property type="component" value="Chromosome 2"/>
</dbReference>
<keyword evidence="6" id="KW-1185">Reference proteome</keyword>
<accession>A0A9D4V8B2</accession>
<feature type="domain" description="DUF632" evidence="2">
    <location>
        <begin position="279"/>
        <end position="584"/>
    </location>
</feature>
<feature type="region of interest" description="Disordered" evidence="1">
    <location>
        <begin position="248"/>
        <end position="273"/>
    </location>
</feature>
<evidence type="ECO:0000313" key="5">
    <source>
        <dbReference type="EMBL" id="KAI5082460.1"/>
    </source>
</evidence>